<feature type="region of interest" description="Disordered" evidence="1">
    <location>
        <begin position="65"/>
        <end position="139"/>
    </location>
</feature>
<feature type="region of interest" description="Disordered" evidence="1">
    <location>
        <begin position="219"/>
        <end position="268"/>
    </location>
</feature>
<protein>
    <submittedName>
        <fullName evidence="3">Uncharacterized protein</fullName>
    </submittedName>
</protein>
<evidence type="ECO:0000256" key="2">
    <source>
        <dbReference type="SAM" id="Phobius"/>
    </source>
</evidence>
<evidence type="ECO:0000313" key="4">
    <source>
        <dbReference type="Proteomes" id="UP000529946"/>
    </source>
</evidence>
<dbReference type="EMBL" id="JACIDM010000002">
    <property type="protein sequence ID" value="MBB4083572.1"/>
    <property type="molecule type" value="Genomic_DNA"/>
</dbReference>
<evidence type="ECO:0000256" key="1">
    <source>
        <dbReference type="SAM" id="MobiDB-lite"/>
    </source>
</evidence>
<keyword evidence="2" id="KW-0472">Membrane</keyword>
<organism evidence="3 4">
    <name type="scientific">Brevundimonas lenta</name>
    <dbReference type="NCBI Taxonomy" id="424796"/>
    <lineage>
        <taxon>Bacteria</taxon>
        <taxon>Pseudomonadati</taxon>
        <taxon>Pseudomonadota</taxon>
        <taxon>Alphaproteobacteria</taxon>
        <taxon>Caulobacterales</taxon>
        <taxon>Caulobacteraceae</taxon>
        <taxon>Brevundimonas</taxon>
    </lineage>
</organism>
<accession>A0A7W6JEE2</accession>
<dbReference type="Proteomes" id="UP000529946">
    <property type="component" value="Unassembled WGS sequence"/>
</dbReference>
<name>A0A7W6JEE2_9CAUL</name>
<gene>
    <name evidence="3" type="ORF">GGR12_002438</name>
</gene>
<keyword evidence="2" id="KW-1133">Transmembrane helix</keyword>
<evidence type="ECO:0000313" key="3">
    <source>
        <dbReference type="EMBL" id="MBB4083572.1"/>
    </source>
</evidence>
<reference evidence="3 4" key="1">
    <citation type="submission" date="2020-08" db="EMBL/GenBank/DDBJ databases">
        <title>Genomic Encyclopedia of Type Strains, Phase IV (KMG-IV): sequencing the most valuable type-strain genomes for metagenomic binning, comparative biology and taxonomic classification.</title>
        <authorList>
            <person name="Goeker M."/>
        </authorList>
    </citation>
    <scope>NUCLEOTIDE SEQUENCE [LARGE SCALE GENOMIC DNA]</scope>
    <source>
        <strain evidence="3 4">DSM 23960</strain>
    </source>
</reference>
<keyword evidence="2" id="KW-0812">Transmembrane</keyword>
<sequence length="268" mass="28633">MAGLALVWPSRVARWRKPALITASVVAHVIVLGLLSYRAMGLAYRPLPAPPPVVYVEIEPRPLLEGEKARPRPTPVEPTAEPERQPSPATAEASSSITSFRLPFQRQRDDEEDQPSPPAPRLAAPAAAPPPAGVEAWTVRPETLGDRVGRGLRTRGPGCANPQLLTEAERAICDDRFAARAAAAPPVSGTGNPERDARFAREGARALAEYEARRQPLAGGVGVVGPQDGPGSNFGMGVAGAHIDPSLRPDSTTNVRTRRDRIREAEED</sequence>
<keyword evidence="4" id="KW-1185">Reference proteome</keyword>
<proteinExistence type="predicted"/>
<feature type="transmembrane region" description="Helical" evidence="2">
    <location>
        <begin position="20"/>
        <end position="37"/>
    </location>
</feature>
<dbReference type="AlphaFoldDB" id="A0A7W6JEE2"/>
<dbReference type="RefSeq" id="WP_183204655.1">
    <property type="nucleotide sequence ID" value="NZ_JACIDM010000002.1"/>
</dbReference>
<comment type="caution">
    <text evidence="3">The sequence shown here is derived from an EMBL/GenBank/DDBJ whole genome shotgun (WGS) entry which is preliminary data.</text>
</comment>